<protein>
    <submittedName>
        <fullName evidence="2">Uncharacterized protein</fullName>
    </submittedName>
</protein>
<reference evidence="1 3" key="2">
    <citation type="submission" date="2018-03" db="EMBL/GenBank/DDBJ databases">
        <title>Genomic Encyclopedia of Archaeal and Bacterial Type Strains, Phase II (KMG-II): from individual species to whole genera.</title>
        <authorList>
            <person name="Goeker M."/>
        </authorList>
    </citation>
    <scope>NUCLEOTIDE SEQUENCE [LARGE SCALE GENOMIC DNA]</scope>
    <source>
        <strain evidence="1 3">DSM 25227</strain>
    </source>
</reference>
<sequence length="254" mass="26822">MHFCGSRQMLGELWSLGRSSAQSPGAAGSPGQRSSHLLFAHQPLEFAKTVHLAPHAVFGMPGQKPFRIALAEGLQSRAVGCDDIAVLRQWAAGGLRVGMALDLHEAHPARGMCRKARVIAERGNVDARRLCRVRQGDAIFDLDPSSVDREHHQVATPPVGAGGARSGAVSGIGVCSKARDRSDPAAGLWVSTGRHRTDGCQERQAGAGPGMFGAARLCVARADGPASPARRGAVMPAVRRRNRSAVRARSRIVA</sequence>
<reference evidence="2 4" key="1">
    <citation type="submission" date="2016-10" db="EMBL/GenBank/DDBJ databases">
        <authorList>
            <person name="Cai Z."/>
        </authorList>
    </citation>
    <scope>NUCLEOTIDE SEQUENCE [LARGE SCALE GENOMIC DNA]</scope>
    <source>
        <strain evidence="2 4">DSM 25227</strain>
    </source>
</reference>
<proteinExistence type="predicted"/>
<accession>A0A2Y9AIZ7</accession>
<gene>
    <name evidence="1" type="ORF">BCF38_10384</name>
    <name evidence="2" type="ORF">SAMN05421539_10384</name>
</gene>
<name>A0A2Y9AIZ7_9RHOB</name>
<dbReference type="EMBL" id="UETC01000003">
    <property type="protein sequence ID" value="SSA44280.1"/>
    <property type="molecule type" value="Genomic_DNA"/>
</dbReference>
<dbReference type="Proteomes" id="UP000251571">
    <property type="component" value="Unassembled WGS sequence"/>
</dbReference>
<evidence type="ECO:0000313" key="1">
    <source>
        <dbReference type="EMBL" id="PWJ20269.1"/>
    </source>
</evidence>
<organism evidence="2 4">
    <name type="scientific">Jannaschia seohaensis</name>
    <dbReference type="NCBI Taxonomy" id="475081"/>
    <lineage>
        <taxon>Bacteria</taxon>
        <taxon>Pseudomonadati</taxon>
        <taxon>Pseudomonadota</taxon>
        <taxon>Alphaproteobacteria</taxon>
        <taxon>Rhodobacterales</taxon>
        <taxon>Roseobacteraceae</taxon>
        <taxon>Jannaschia</taxon>
    </lineage>
</organism>
<dbReference type="Proteomes" id="UP000245839">
    <property type="component" value="Unassembled WGS sequence"/>
</dbReference>
<evidence type="ECO:0000313" key="4">
    <source>
        <dbReference type="Proteomes" id="UP000251571"/>
    </source>
</evidence>
<evidence type="ECO:0000313" key="3">
    <source>
        <dbReference type="Proteomes" id="UP000245839"/>
    </source>
</evidence>
<dbReference type="AlphaFoldDB" id="A0A2Y9AIZ7"/>
<keyword evidence="3" id="KW-1185">Reference proteome</keyword>
<dbReference type="EMBL" id="QGDJ01000003">
    <property type="protein sequence ID" value="PWJ20269.1"/>
    <property type="molecule type" value="Genomic_DNA"/>
</dbReference>
<evidence type="ECO:0000313" key="2">
    <source>
        <dbReference type="EMBL" id="SSA44280.1"/>
    </source>
</evidence>